<keyword evidence="3" id="KW-0328">Glycosyltransferase</keyword>
<accession>A0ABS1X398</accession>
<dbReference type="InterPro" id="IPR009695">
    <property type="entry name" value="Diacylglyc_glucosyltr_N"/>
</dbReference>
<evidence type="ECO:0000259" key="6">
    <source>
        <dbReference type="Pfam" id="PF06925"/>
    </source>
</evidence>
<evidence type="ECO:0000256" key="3">
    <source>
        <dbReference type="ARBA" id="ARBA00022676"/>
    </source>
</evidence>
<reference evidence="7 8" key="1">
    <citation type="journal article" date="2021" name="Int. J. Syst. Evol. Microbiol.">
        <title>Steroidobacter gossypii sp. nov., isolated from soil of cotton cropping field.</title>
        <authorList>
            <person name="Huang R."/>
            <person name="Yang S."/>
            <person name="Zhen C."/>
            <person name="Liu W."/>
        </authorList>
    </citation>
    <scope>NUCLEOTIDE SEQUENCE [LARGE SCALE GENOMIC DNA]</scope>
    <source>
        <strain evidence="7 8">S1-65</strain>
    </source>
</reference>
<comment type="subcellular location">
    <subcellularLocation>
        <location evidence="1">Membrane</location>
    </subcellularLocation>
</comment>
<dbReference type="Gene3D" id="3.40.50.2000">
    <property type="entry name" value="Glycogen Phosphorylase B"/>
    <property type="match status" value="1"/>
</dbReference>
<evidence type="ECO:0000256" key="4">
    <source>
        <dbReference type="ARBA" id="ARBA00022679"/>
    </source>
</evidence>
<sequence length="470" mass="51189">MRLDLPRSGLQQAREALVFSADDEPISHDGPPLRVLLLTSGLGLGHVRAAQAVAAALKDQAEIETVDFWSLMHSGAARAIHATYLDLVQNHSDLYERLYHLEAGTWRQVLESKSGPPREVLEVFQLIASVAAKEGMTIPRGGRYASDKLLYSLLCTSMPYDGDSLAGNGVRARLALWKFTWLRLIRRLEPAIRKFAPDVIVSTQMIPAAMASYLKQRGKVQASMIGVLTDFGVHDFWKQRGVDRYCVAHESILDGDGAATSSRAVVTGVPLMPDFAFPPSQSEARRELGLPEDAQVVLVLGGGLGISVDTAAMSLLRRPTSTHVIVMPGKNNKARAALDQLAARHPQRLRVCDWTDRMDIYLRAADIVVGKPGGITVAEALACGRPLLATRSLGGQEGFNVDFLTRHEVGGLVADGELLNRVDALLGNREALQNMQRRAWLLGQRDGAARVAQLALDLASIHRTVALQSR</sequence>
<feature type="domain" description="Diacylglycerol glucosyltransferase N-terminal" evidence="6">
    <location>
        <begin position="185"/>
        <end position="270"/>
    </location>
</feature>
<keyword evidence="4" id="KW-0808">Transferase</keyword>
<keyword evidence="8" id="KW-1185">Reference proteome</keyword>
<dbReference type="Pfam" id="PF04101">
    <property type="entry name" value="Glyco_tran_28_C"/>
    <property type="match status" value="1"/>
</dbReference>
<dbReference type="Proteomes" id="UP000661077">
    <property type="component" value="Unassembled WGS sequence"/>
</dbReference>
<comment type="similarity">
    <text evidence="2">Belongs to the glycosyltransferase 28 family.</text>
</comment>
<name>A0ABS1X398_9GAMM</name>
<evidence type="ECO:0000256" key="1">
    <source>
        <dbReference type="ARBA" id="ARBA00004370"/>
    </source>
</evidence>
<dbReference type="RefSeq" id="WP_203169784.1">
    <property type="nucleotide sequence ID" value="NZ_JAEVLS010000005.1"/>
</dbReference>
<gene>
    <name evidence="7" type="ORF">JM946_23345</name>
</gene>
<dbReference type="InterPro" id="IPR007235">
    <property type="entry name" value="Glyco_trans_28_C"/>
</dbReference>
<feature type="domain" description="Glycosyl transferase family 28 C-terminal" evidence="5">
    <location>
        <begin position="297"/>
        <end position="389"/>
    </location>
</feature>
<dbReference type="PANTHER" id="PTHR43025">
    <property type="entry name" value="MONOGALACTOSYLDIACYLGLYCEROL SYNTHASE"/>
    <property type="match status" value="1"/>
</dbReference>
<comment type="caution">
    <text evidence="7">The sequence shown here is derived from an EMBL/GenBank/DDBJ whole genome shotgun (WGS) entry which is preliminary data.</text>
</comment>
<proteinExistence type="inferred from homology"/>
<dbReference type="InterPro" id="IPR050519">
    <property type="entry name" value="Glycosyltransf_28_UgtP"/>
</dbReference>
<organism evidence="7 8">
    <name type="scientific">Steroidobacter gossypii</name>
    <dbReference type="NCBI Taxonomy" id="2805490"/>
    <lineage>
        <taxon>Bacteria</taxon>
        <taxon>Pseudomonadati</taxon>
        <taxon>Pseudomonadota</taxon>
        <taxon>Gammaproteobacteria</taxon>
        <taxon>Steroidobacterales</taxon>
        <taxon>Steroidobacteraceae</taxon>
        <taxon>Steroidobacter</taxon>
    </lineage>
</organism>
<evidence type="ECO:0000256" key="2">
    <source>
        <dbReference type="ARBA" id="ARBA00006962"/>
    </source>
</evidence>
<dbReference type="Pfam" id="PF06925">
    <property type="entry name" value="MGDG_synth"/>
    <property type="match status" value="1"/>
</dbReference>
<dbReference type="EMBL" id="JAEVLS010000005">
    <property type="protein sequence ID" value="MBM0107690.1"/>
    <property type="molecule type" value="Genomic_DNA"/>
</dbReference>
<protein>
    <submittedName>
        <fullName evidence="7">Glycosyltransferase</fullName>
    </submittedName>
</protein>
<evidence type="ECO:0000313" key="8">
    <source>
        <dbReference type="Proteomes" id="UP000661077"/>
    </source>
</evidence>
<dbReference type="PANTHER" id="PTHR43025:SF3">
    <property type="entry name" value="MONOGALACTOSYLDIACYLGLYCEROL SYNTHASE 1, CHLOROPLASTIC"/>
    <property type="match status" value="1"/>
</dbReference>
<evidence type="ECO:0000259" key="5">
    <source>
        <dbReference type="Pfam" id="PF04101"/>
    </source>
</evidence>
<dbReference type="SUPFAM" id="SSF53756">
    <property type="entry name" value="UDP-Glycosyltransferase/glycogen phosphorylase"/>
    <property type="match status" value="1"/>
</dbReference>
<evidence type="ECO:0000313" key="7">
    <source>
        <dbReference type="EMBL" id="MBM0107690.1"/>
    </source>
</evidence>